<dbReference type="OrthoDB" id="29596at2759"/>
<dbReference type="SUPFAM" id="SSF48334">
    <property type="entry name" value="DNA repair protein MutS, domain III"/>
    <property type="match status" value="1"/>
</dbReference>
<reference evidence="7 8" key="2">
    <citation type="submission" date="2018-11" db="EMBL/GenBank/DDBJ databases">
        <authorList>
            <consortium name="Pathogen Informatics"/>
        </authorList>
    </citation>
    <scope>NUCLEOTIDE SEQUENCE [LARGE SCALE GENOMIC DNA]</scope>
</reference>
<evidence type="ECO:0000259" key="6">
    <source>
        <dbReference type="SMART" id="SM00534"/>
    </source>
</evidence>
<dbReference type="PANTHER" id="PTHR11361:SF20">
    <property type="entry name" value="MUTS PROTEIN HOMOLOG 5"/>
    <property type="match status" value="1"/>
</dbReference>
<dbReference type="PANTHER" id="PTHR11361">
    <property type="entry name" value="DNA MISMATCH REPAIR PROTEIN MUTS FAMILY MEMBER"/>
    <property type="match status" value="1"/>
</dbReference>
<dbReference type="SUPFAM" id="SSF52540">
    <property type="entry name" value="P-loop containing nucleoside triphosphate hydrolases"/>
    <property type="match status" value="1"/>
</dbReference>
<evidence type="ECO:0000256" key="4">
    <source>
        <dbReference type="ARBA" id="ARBA00023125"/>
    </source>
</evidence>
<keyword evidence="4" id="KW-0238">DNA-binding</keyword>
<dbReference type="Pfam" id="PF00488">
    <property type="entry name" value="MutS_V"/>
    <property type="match status" value="1"/>
</dbReference>
<dbReference type="Proteomes" id="UP000274429">
    <property type="component" value="Unassembled WGS sequence"/>
</dbReference>
<dbReference type="InterPro" id="IPR036187">
    <property type="entry name" value="DNA_mismatch_repair_MutS_sf"/>
</dbReference>
<evidence type="ECO:0000256" key="2">
    <source>
        <dbReference type="ARBA" id="ARBA00022741"/>
    </source>
</evidence>
<gene>
    <name evidence="7" type="ORF">TTAC_LOCUS1046</name>
</gene>
<comment type="similarity">
    <text evidence="1">Belongs to the DNA mismatch repair MutS family.</text>
</comment>
<dbReference type="GO" id="GO:0030983">
    <property type="term" value="F:mismatched DNA binding"/>
    <property type="evidence" value="ECO:0007669"/>
    <property type="project" value="InterPro"/>
</dbReference>
<dbReference type="SMART" id="SM00534">
    <property type="entry name" value="MUTSac"/>
    <property type="match status" value="1"/>
</dbReference>
<dbReference type="InterPro" id="IPR000432">
    <property type="entry name" value="DNA_mismatch_repair_MutS_C"/>
</dbReference>
<keyword evidence="2" id="KW-0547">Nucleotide-binding</keyword>
<reference evidence="9" key="1">
    <citation type="submission" date="2017-02" db="UniProtKB">
        <authorList>
            <consortium name="WormBaseParasite"/>
        </authorList>
    </citation>
    <scope>IDENTIFICATION</scope>
</reference>
<evidence type="ECO:0000313" key="9">
    <source>
        <dbReference type="WBParaSite" id="TTAC_0000104501-mRNA-1"/>
    </source>
</evidence>
<dbReference type="InterPro" id="IPR007696">
    <property type="entry name" value="DNA_mismatch_repair_MutS_core"/>
</dbReference>
<dbReference type="Gene3D" id="3.40.50.300">
    <property type="entry name" value="P-loop containing nucleotide triphosphate hydrolases"/>
    <property type="match status" value="1"/>
</dbReference>
<dbReference type="SMART" id="SM00533">
    <property type="entry name" value="MUTSd"/>
    <property type="match status" value="1"/>
</dbReference>
<name>A0A0R3WK18_HYDTA</name>
<dbReference type="GO" id="GO:0140664">
    <property type="term" value="F:ATP-dependent DNA damage sensor activity"/>
    <property type="evidence" value="ECO:0007669"/>
    <property type="project" value="InterPro"/>
</dbReference>
<dbReference type="STRING" id="6205.A0A0R3WK18"/>
<keyword evidence="3" id="KW-0067">ATP-binding</keyword>
<accession>A0A0R3WK18</accession>
<dbReference type="GO" id="GO:0005524">
    <property type="term" value="F:ATP binding"/>
    <property type="evidence" value="ECO:0007669"/>
    <property type="project" value="UniProtKB-KW"/>
</dbReference>
<dbReference type="Pfam" id="PF05192">
    <property type="entry name" value="MutS_III"/>
    <property type="match status" value="1"/>
</dbReference>
<dbReference type="AlphaFoldDB" id="A0A0R3WK18"/>
<evidence type="ECO:0000313" key="8">
    <source>
        <dbReference type="Proteomes" id="UP000274429"/>
    </source>
</evidence>
<dbReference type="GO" id="GO:0051026">
    <property type="term" value="P:chiasma assembly"/>
    <property type="evidence" value="ECO:0007669"/>
    <property type="project" value="TreeGrafter"/>
</dbReference>
<dbReference type="GO" id="GO:0005634">
    <property type="term" value="C:nucleus"/>
    <property type="evidence" value="ECO:0007669"/>
    <property type="project" value="TreeGrafter"/>
</dbReference>
<dbReference type="InterPro" id="IPR027417">
    <property type="entry name" value="P-loop_NTPase"/>
</dbReference>
<dbReference type="Gene3D" id="1.10.1420.10">
    <property type="match status" value="1"/>
</dbReference>
<dbReference type="InterPro" id="IPR045076">
    <property type="entry name" value="MutS"/>
</dbReference>
<dbReference type="EMBL" id="UYWX01000164">
    <property type="protein sequence ID" value="VDM17363.1"/>
    <property type="molecule type" value="Genomic_DNA"/>
</dbReference>
<sequence length="549" mass="62543">MCSCIKGILMYTLRLFRKQYVYVDIATLIRLQVFDSSICEPVSKIVNFKRSQDGPELTLFDYLNTCSSTLGSRLLSQWLRVPLKDDEELHRRQYAVEFLTRSANRGLHKLLVGCIKRVGNIQRVLTKMHASSAASNEWKMLIQTLQSLKSIMEICRHHPELSVPMDTPDNVPPPWQILHSLLEKIVETIDMSSTSSHKRFIVKQGHHAWLDEWKQIYRCLPDILSRLAEHELNRLRGHVDACGLIYFPLVRFKHIISFGLAYLLTITLWQCLLELDKRYGDVMYAILDAETSIMHELQEEILKAAKPLLCLLDFATELDCICALATAAIRMNGVKPRMVSESRVTIRGGRHILYEALHTNYRTNSFISPTEKGSVTLVTGPNASGKTMFIKQVTNTRRLPTPTEIGLIVYLAHIGSFVPADCATIPLMDAIMALMPADIERQAKTQEFLSDASWLATALRYASANSLLLLDEFPYFSDQVARKSLFLGFLEYMSQRDSSHVIVTGLNMNWAKQLLQPLVPNINLRVCTKMQTPQPVERIDRNGSERVHQ</sequence>
<organism evidence="9">
    <name type="scientific">Hydatigena taeniaeformis</name>
    <name type="common">Feline tapeworm</name>
    <name type="synonym">Taenia taeniaeformis</name>
    <dbReference type="NCBI Taxonomy" id="6205"/>
    <lineage>
        <taxon>Eukaryota</taxon>
        <taxon>Metazoa</taxon>
        <taxon>Spiralia</taxon>
        <taxon>Lophotrochozoa</taxon>
        <taxon>Platyhelminthes</taxon>
        <taxon>Cestoda</taxon>
        <taxon>Eucestoda</taxon>
        <taxon>Cyclophyllidea</taxon>
        <taxon>Taeniidae</taxon>
        <taxon>Hydatigera</taxon>
    </lineage>
</organism>
<evidence type="ECO:0000256" key="3">
    <source>
        <dbReference type="ARBA" id="ARBA00022840"/>
    </source>
</evidence>
<evidence type="ECO:0000259" key="5">
    <source>
        <dbReference type="SMART" id="SM00533"/>
    </source>
</evidence>
<dbReference type="WBParaSite" id="TTAC_0000104501-mRNA-1">
    <property type="protein sequence ID" value="TTAC_0000104501-mRNA-1"/>
    <property type="gene ID" value="TTAC_0000104501"/>
</dbReference>
<evidence type="ECO:0000256" key="1">
    <source>
        <dbReference type="ARBA" id="ARBA00006271"/>
    </source>
</evidence>
<evidence type="ECO:0000313" key="7">
    <source>
        <dbReference type="EMBL" id="VDM17363.1"/>
    </source>
</evidence>
<protein>
    <submittedName>
        <fullName evidence="9">DNA_MISMATCH_REPAIR_2 domain-containing protein</fullName>
    </submittedName>
</protein>
<feature type="domain" description="DNA mismatch repair proteins mutS family" evidence="6">
    <location>
        <begin position="373"/>
        <end position="541"/>
    </location>
</feature>
<proteinExistence type="inferred from homology"/>
<keyword evidence="8" id="KW-1185">Reference proteome</keyword>
<feature type="domain" description="DNA mismatch repair protein MutS core" evidence="5">
    <location>
        <begin position="54"/>
        <end position="357"/>
    </location>
</feature>
<dbReference type="GO" id="GO:0006298">
    <property type="term" value="P:mismatch repair"/>
    <property type="evidence" value="ECO:0007669"/>
    <property type="project" value="InterPro"/>
</dbReference>